<evidence type="ECO:0000256" key="9">
    <source>
        <dbReference type="SAM" id="MobiDB-lite"/>
    </source>
</evidence>
<dbReference type="InterPro" id="IPR044929">
    <property type="entry name" value="DNA/RNA_non-sp_Endonuclease_sf"/>
</dbReference>
<dbReference type="InterPro" id="IPR018524">
    <property type="entry name" value="DNA/RNA_endonuclease_AS"/>
</dbReference>
<protein>
    <recommendedName>
        <fullName evidence="8">Endonuclease</fullName>
        <ecNumber evidence="8">3.1.30.-</ecNumber>
    </recommendedName>
</protein>
<feature type="compositionally biased region" description="Polar residues" evidence="9">
    <location>
        <begin position="52"/>
        <end position="61"/>
    </location>
</feature>
<evidence type="ECO:0000313" key="14">
    <source>
        <dbReference type="Proteomes" id="UP000702425"/>
    </source>
</evidence>
<proteinExistence type="inferred from homology"/>
<evidence type="ECO:0000256" key="3">
    <source>
        <dbReference type="ARBA" id="ARBA00022722"/>
    </source>
</evidence>
<evidence type="ECO:0000256" key="7">
    <source>
        <dbReference type="ARBA" id="ARBA00022842"/>
    </source>
</evidence>
<dbReference type="SMART" id="SM00477">
    <property type="entry name" value="NUC"/>
    <property type="match status" value="1"/>
</dbReference>
<dbReference type="Pfam" id="PF01223">
    <property type="entry name" value="Endonuclease_NS"/>
    <property type="match status" value="1"/>
</dbReference>
<evidence type="ECO:0000256" key="10">
    <source>
        <dbReference type="SAM" id="SignalP"/>
    </source>
</evidence>
<comment type="cofactor">
    <cofactor evidence="1 8">
        <name>Mg(2+)</name>
        <dbReference type="ChEBI" id="CHEBI:18420"/>
    </cofactor>
</comment>
<feature type="chain" id="PRO_5045342918" description="Endonuclease" evidence="10">
    <location>
        <begin position="26"/>
        <end position="299"/>
    </location>
</feature>
<evidence type="ECO:0000313" key="13">
    <source>
        <dbReference type="EMBL" id="NQE35533.1"/>
    </source>
</evidence>
<evidence type="ECO:0000259" key="12">
    <source>
        <dbReference type="SMART" id="SM00892"/>
    </source>
</evidence>
<dbReference type="Gene3D" id="3.40.570.10">
    <property type="entry name" value="Extracellular Endonuclease, subunit A"/>
    <property type="match status" value="1"/>
</dbReference>
<dbReference type="Proteomes" id="UP000702425">
    <property type="component" value="Unassembled WGS sequence"/>
</dbReference>
<dbReference type="InterPro" id="IPR044925">
    <property type="entry name" value="His-Me_finger_sf"/>
</dbReference>
<dbReference type="InterPro" id="IPR040255">
    <property type="entry name" value="Non-specific_endonuclease"/>
</dbReference>
<dbReference type="InterPro" id="IPR001604">
    <property type="entry name" value="Endo_G_ENPP1-like_dom"/>
</dbReference>
<dbReference type="InterPro" id="IPR020821">
    <property type="entry name" value="ENPP1-3/EXOG-like_nuc-like"/>
</dbReference>
<keyword evidence="4 8" id="KW-0479">Metal-binding</keyword>
<dbReference type="PANTHER" id="PTHR13966">
    <property type="entry name" value="ENDONUCLEASE RELATED"/>
    <property type="match status" value="1"/>
</dbReference>
<organism evidence="13 14">
    <name type="scientific">Microcoleus asticus IPMA8</name>
    <dbReference type="NCBI Taxonomy" id="2563858"/>
    <lineage>
        <taxon>Bacteria</taxon>
        <taxon>Bacillati</taxon>
        <taxon>Cyanobacteriota</taxon>
        <taxon>Cyanophyceae</taxon>
        <taxon>Oscillatoriophycideae</taxon>
        <taxon>Oscillatoriales</taxon>
        <taxon>Microcoleaceae</taxon>
        <taxon>Microcoleus</taxon>
        <taxon>Microcoleus asticus</taxon>
    </lineage>
</organism>
<keyword evidence="7" id="KW-0460">Magnesium</keyword>
<gene>
    <name evidence="13" type="primary">nucA_2</name>
    <name evidence="13" type="ORF">E5S67_03268</name>
</gene>
<accession>A0ABX2D111</accession>
<evidence type="ECO:0000256" key="8">
    <source>
        <dbReference type="RuleBase" id="RU366055"/>
    </source>
</evidence>
<dbReference type="RefSeq" id="WP_339382887.1">
    <property type="nucleotide sequence ID" value="NZ_CAWPPK010000272.1"/>
</dbReference>
<evidence type="ECO:0000256" key="1">
    <source>
        <dbReference type="ARBA" id="ARBA00001946"/>
    </source>
</evidence>
<dbReference type="SMART" id="SM00892">
    <property type="entry name" value="Endonuclease_NS"/>
    <property type="match status" value="1"/>
</dbReference>
<dbReference type="EC" id="3.1.30.-" evidence="8"/>
<comment type="caution">
    <text evidence="13">The sequence shown here is derived from an EMBL/GenBank/DDBJ whole genome shotgun (WGS) entry which is preliminary data.</text>
</comment>
<feature type="domain" description="DNA/RNA non-specific endonuclease/pyrophosphatase/phosphodiesterase" evidence="12">
    <location>
        <begin position="83"/>
        <end position="287"/>
    </location>
</feature>
<name>A0ABX2D111_9CYAN</name>
<evidence type="ECO:0000256" key="2">
    <source>
        <dbReference type="ARBA" id="ARBA00010052"/>
    </source>
</evidence>
<feature type="domain" description="ENPP1-3/EXOG-like endonuclease/phosphodiesterase" evidence="11">
    <location>
        <begin position="84"/>
        <end position="287"/>
    </location>
</feature>
<evidence type="ECO:0000256" key="6">
    <source>
        <dbReference type="ARBA" id="ARBA00022801"/>
    </source>
</evidence>
<dbReference type="GO" id="GO:0016787">
    <property type="term" value="F:hydrolase activity"/>
    <property type="evidence" value="ECO:0007669"/>
    <property type="project" value="UniProtKB-KW"/>
</dbReference>
<dbReference type="PANTHER" id="PTHR13966:SF5">
    <property type="entry name" value="ENDONUCLEASE G, MITOCHONDRIAL"/>
    <property type="match status" value="1"/>
</dbReference>
<keyword evidence="3 8" id="KW-0540">Nuclease</keyword>
<dbReference type="PROSITE" id="PS51257">
    <property type="entry name" value="PROKAR_LIPOPROTEIN"/>
    <property type="match status" value="1"/>
</dbReference>
<keyword evidence="14" id="KW-1185">Reference proteome</keyword>
<feature type="signal peptide" evidence="10">
    <location>
        <begin position="1"/>
        <end position="25"/>
    </location>
</feature>
<evidence type="ECO:0000259" key="11">
    <source>
        <dbReference type="SMART" id="SM00477"/>
    </source>
</evidence>
<keyword evidence="10" id="KW-0732">Signal</keyword>
<reference evidence="13 14" key="1">
    <citation type="journal article" date="2020" name="Sci. Rep.">
        <title>A novel cyanobacterial geosmin producer, revising GeoA distribution and dispersion patterns in Bacteria.</title>
        <authorList>
            <person name="Churro C."/>
            <person name="Semedo-Aguiar A.P."/>
            <person name="Silva A.D."/>
            <person name="Pereira-Leal J.B."/>
            <person name="Leite R.B."/>
        </authorList>
    </citation>
    <scope>NUCLEOTIDE SEQUENCE [LARGE SCALE GENOMIC DNA]</scope>
    <source>
        <strain evidence="13 14">IPMA8</strain>
    </source>
</reference>
<dbReference type="PROSITE" id="PS01070">
    <property type="entry name" value="NUCLEASE_NON_SPEC"/>
    <property type="match status" value="1"/>
</dbReference>
<evidence type="ECO:0000256" key="4">
    <source>
        <dbReference type="ARBA" id="ARBA00022723"/>
    </source>
</evidence>
<dbReference type="CDD" id="cd00091">
    <property type="entry name" value="NUC"/>
    <property type="match status" value="1"/>
</dbReference>
<evidence type="ECO:0000256" key="5">
    <source>
        <dbReference type="ARBA" id="ARBA00022759"/>
    </source>
</evidence>
<comment type="similarity">
    <text evidence="2 8">Belongs to the DNA/RNA non-specific endonuclease family.</text>
</comment>
<feature type="region of interest" description="Disordered" evidence="9">
    <location>
        <begin position="27"/>
        <end position="74"/>
    </location>
</feature>
<dbReference type="SUPFAM" id="SSF54060">
    <property type="entry name" value="His-Me finger endonucleases"/>
    <property type="match status" value="1"/>
</dbReference>
<keyword evidence="6 8" id="KW-0378">Hydrolase</keyword>
<keyword evidence="5 8" id="KW-0255">Endonuclease</keyword>
<dbReference type="EMBL" id="SRRZ01000058">
    <property type="protein sequence ID" value="NQE35533.1"/>
    <property type="molecule type" value="Genomic_DNA"/>
</dbReference>
<sequence>MRKLWQRGAIALILLGILSACDVTAPSPPSRLPQINREKPRVQQPKPGTREPISSSVNNRNLLLGNPSNAAPSAASTDNYLMVKQQYVMSYNNKTHIANWVSWQLNRSWIGAADRQDNFRPDDSLPDAWYKVRPNDYAGSGYDRGHIAPSADRTRNEPDNSSTFLMTNMMPQVPELNRGVWGDLEEYSRELVQQGKELYIVAGPVGKQGAIGKTQKIAVPTKTWKVIVVLDRPGLGLQGIDANTRTIAVMMPNDASVKGRGWKTFRVPVKQVERETKLNFLSNVSPQVQQVIESKADNQ</sequence>